<name>A0ABR3VJI8_HUMIN</name>
<keyword evidence="1" id="KW-0812">Transmembrane</keyword>
<comment type="caution">
    <text evidence="2">The sequence shown here is derived from an EMBL/GenBank/DDBJ whole genome shotgun (WGS) entry which is preliminary data.</text>
</comment>
<proteinExistence type="predicted"/>
<evidence type="ECO:0008006" key="4">
    <source>
        <dbReference type="Google" id="ProtNLM"/>
    </source>
</evidence>
<evidence type="ECO:0000313" key="3">
    <source>
        <dbReference type="Proteomes" id="UP001583172"/>
    </source>
</evidence>
<dbReference type="EMBL" id="JAZGSY010000057">
    <property type="protein sequence ID" value="KAL1841992.1"/>
    <property type="molecule type" value="Genomic_DNA"/>
</dbReference>
<feature type="transmembrane region" description="Helical" evidence="1">
    <location>
        <begin position="24"/>
        <end position="43"/>
    </location>
</feature>
<keyword evidence="1" id="KW-1133">Transmembrane helix</keyword>
<keyword evidence="1" id="KW-0472">Membrane</keyword>
<keyword evidence="3" id="KW-1185">Reference proteome</keyword>
<gene>
    <name evidence="2" type="ORF">VTJ49DRAFT_6235</name>
</gene>
<accession>A0ABR3VJI8</accession>
<evidence type="ECO:0000313" key="2">
    <source>
        <dbReference type="EMBL" id="KAL1841992.1"/>
    </source>
</evidence>
<protein>
    <recommendedName>
        <fullName evidence="4">Secreted protein</fullName>
    </recommendedName>
</protein>
<feature type="transmembrane region" description="Helical" evidence="1">
    <location>
        <begin position="55"/>
        <end position="73"/>
    </location>
</feature>
<organism evidence="2 3">
    <name type="scientific">Humicola insolens</name>
    <name type="common">Soft-rot fungus</name>
    <dbReference type="NCBI Taxonomy" id="85995"/>
    <lineage>
        <taxon>Eukaryota</taxon>
        <taxon>Fungi</taxon>
        <taxon>Dikarya</taxon>
        <taxon>Ascomycota</taxon>
        <taxon>Pezizomycotina</taxon>
        <taxon>Sordariomycetes</taxon>
        <taxon>Sordariomycetidae</taxon>
        <taxon>Sordariales</taxon>
        <taxon>Chaetomiaceae</taxon>
        <taxon>Mycothermus</taxon>
    </lineage>
</organism>
<dbReference type="Proteomes" id="UP001583172">
    <property type="component" value="Unassembled WGS sequence"/>
</dbReference>
<evidence type="ECO:0000256" key="1">
    <source>
        <dbReference type="SAM" id="Phobius"/>
    </source>
</evidence>
<reference evidence="2 3" key="1">
    <citation type="journal article" date="2024" name="Commun. Biol.">
        <title>Comparative genomic analysis of thermophilic fungi reveals convergent evolutionary adaptations and gene losses.</title>
        <authorList>
            <person name="Steindorff A.S."/>
            <person name="Aguilar-Pontes M.V."/>
            <person name="Robinson A.J."/>
            <person name="Andreopoulos B."/>
            <person name="LaButti K."/>
            <person name="Kuo A."/>
            <person name="Mondo S."/>
            <person name="Riley R."/>
            <person name="Otillar R."/>
            <person name="Haridas S."/>
            <person name="Lipzen A."/>
            <person name="Grimwood J."/>
            <person name="Schmutz J."/>
            <person name="Clum A."/>
            <person name="Reid I.D."/>
            <person name="Moisan M.C."/>
            <person name="Butler G."/>
            <person name="Nguyen T.T.M."/>
            <person name="Dewar K."/>
            <person name="Conant G."/>
            <person name="Drula E."/>
            <person name="Henrissat B."/>
            <person name="Hansel C."/>
            <person name="Singer S."/>
            <person name="Hutchinson M.I."/>
            <person name="de Vries R.P."/>
            <person name="Natvig D.O."/>
            <person name="Powell A.J."/>
            <person name="Tsang A."/>
            <person name="Grigoriev I.V."/>
        </authorList>
    </citation>
    <scope>NUCLEOTIDE SEQUENCE [LARGE SCALE GENOMIC DNA]</scope>
    <source>
        <strain evidence="2 3">CBS 620.91</strain>
    </source>
</reference>
<sequence length="98" mass="10973">MCIFLGQPLTAGWRWHVPLHDPGTSLYCVYGPVLTAIAGSCTRQQQQQQQQQSRANNFFFFFLLLFFMLFSSGPHCRSSALDRSATLLKRGVGAASRC</sequence>